<dbReference type="InterPro" id="IPR052367">
    <property type="entry name" value="Thiosulfate_ST/Rhodanese-like"/>
</dbReference>
<organism evidence="2 3">
    <name type="scientific">Anoxynatronum sibiricum</name>
    <dbReference type="NCBI Taxonomy" id="210623"/>
    <lineage>
        <taxon>Bacteria</taxon>
        <taxon>Bacillati</taxon>
        <taxon>Bacillota</taxon>
        <taxon>Clostridia</taxon>
        <taxon>Eubacteriales</taxon>
        <taxon>Clostridiaceae</taxon>
        <taxon>Anoxynatronum</taxon>
    </lineage>
</organism>
<dbReference type="Pfam" id="PF00581">
    <property type="entry name" value="Rhodanese"/>
    <property type="match status" value="1"/>
</dbReference>
<comment type="caution">
    <text evidence="2">The sequence shown here is derived from an EMBL/GenBank/DDBJ whole genome shotgun (WGS) entry which is preliminary data.</text>
</comment>
<dbReference type="CDD" id="cd00158">
    <property type="entry name" value="RHOD"/>
    <property type="match status" value="1"/>
</dbReference>
<dbReference type="InterPro" id="IPR001763">
    <property type="entry name" value="Rhodanese-like_dom"/>
</dbReference>
<protein>
    <submittedName>
        <fullName evidence="2">Rhodanese-like domain-containing protein</fullName>
    </submittedName>
</protein>
<keyword evidence="3" id="KW-1185">Reference proteome</keyword>
<accession>A0ABU9VRR2</accession>
<dbReference type="PROSITE" id="PS51257">
    <property type="entry name" value="PROKAR_LIPOPROTEIN"/>
    <property type="match status" value="1"/>
</dbReference>
<gene>
    <name evidence="2" type="ORF">AAIG11_05215</name>
</gene>
<proteinExistence type="predicted"/>
<sequence length="133" mass="14950">MKATTMLWMTMISLIIILTGCGSTAEVPESAVYQSISPEEAFQRLENEEQIILLDVRTEAEFEEGHIPGSMLIPLQVLAEEAPLQLSDKDATIFIYCRSGRRSLEAAKMMLEMGYTQIYDLGGILDWPYDVVK</sequence>
<dbReference type="SUPFAM" id="SSF52821">
    <property type="entry name" value="Rhodanese/Cell cycle control phosphatase"/>
    <property type="match status" value="1"/>
</dbReference>
<feature type="domain" description="Rhodanese" evidence="1">
    <location>
        <begin position="47"/>
        <end position="133"/>
    </location>
</feature>
<dbReference type="PANTHER" id="PTHR45431">
    <property type="entry name" value="RHODANESE-LIKE DOMAIN-CONTAINING PROTEIN 15, CHLOROPLASTIC"/>
    <property type="match status" value="1"/>
</dbReference>
<dbReference type="PROSITE" id="PS50206">
    <property type="entry name" value="RHODANESE_3"/>
    <property type="match status" value="1"/>
</dbReference>
<dbReference type="SMART" id="SM00450">
    <property type="entry name" value="RHOD"/>
    <property type="match status" value="1"/>
</dbReference>
<dbReference type="PANTHER" id="PTHR45431:SF3">
    <property type="entry name" value="RHODANESE-LIKE DOMAIN-CONTAINING PROTEIN 15, CHLOROPLASTIC"/>
    <property type="match status" value="1"/>
</dbReference>
<dbReference type="Gene3D" id="3.40.250.10">
    <property type="entry name" value="Rhodanese-like domain"/>
    <property type="match status" value="1"/>
</dbReference>
<evidence type="ECO:0000313" key="2">
    <source>
        <dbReference type="EMBL" id="MEN1759858.1"/>
    </source>
</evidence>
<dbReference type="InterPro" id="IPR036873">
    <property type="entry name" value="Rhodanese-like_dom_sf"/>
</dbReference>
<evidence type="ECO:0000259" key="1">
    <source>
        <dbReference type="PROSITE" id="PS50206"/>
    </source>
</evidence>
<name>A0ABU9VRR2_9CLOT</name>
<dbReference type="EMBL" id="JBCITM010000004">
    <property type="protein sequence ID" value="MEN1759858.1"/>
    <property type="molecule type" value="Genomic_DNA"/>
</dbReference>
<evidence type="ECO:0000313" key="3">
    <source>
        <dbReference type="Proteomes" id="UP001407405"/>
    </source>
</evidence>
<reference evidence="2 3" key="1">
    <citation type="submission" date="2024-04" db="EMBL/GenBank/DDBJ databases">
        <title>Genome sequencing and metabolic network reconstruction of aminoacids and betaine degradation by Anoxynatronum sibiricum.</title>
        <authorList>
            <person name="Detkova E.N."/>
            <person name="Boltjanskaja Y.V."/>
            <person name="Mardanov A.V."/>
            <person name="Kevbrin V."/>
        </authorList>
    </citation>
    <scope>NUCLEOTIDE SEQUENCE [LARGE SCALE GENOMIC DNA]</scope>
    <source>
        <strain evidence="2 3">Z-7981</strain>
    </source>
</reference>
<dbReference type="Proteomes" id="UP001407405">
    <property type="component" value="Unassembled WGS sequence"/>
</dbReference>